<dbReference type="Pfam" id="PF01272">
    <property type="entry name" value="GreA_GreB"/>
    <property type="match status" value="1"/>
</dbReference>
<dbReference type="Gene3D" id="1.10.287.180">
    <property type="entry name" value="Transcription elongation factor, GreA/GreB, N-terminal domain"/>
    <property type="match status" value="1"/>
</dbReference>
<evidence type="ECO:0000256" key="2">
    <source>
        <dbReference type="ARBA" id="ARBA00023125"/>
    </source>
</evidence>
<dbReference type="SUPFAM" id="SSF54534">
    <property type="entry name" value="FKBP-like"/>
    <property type="match status" value="1"/>
</dbReference>
<dbReference type="InterPro" id="IPR022691">
    <property type="entry name" value="Tscrpt_elong_fac_GreA/B_N"/>
</dbReference>
<dbReference type="InterPro" id="IPR036953">
    <property type="entry name" value="GreA/GreB_C_sf"/>
</dbReference>
<keyword evidence="3" id="KW-0804">Transcription</keyword>
<evidence type="ECO:0000313" key="6">
    <source>
        <dbReference type="EMBL" id="KKL05179.1"/>
    </source>
</evidence>
<keyword evidence="1" id="KW-0805">Transcription regulation</keyword>
<evidence type="ECO:0000259" key="4">
    <source>
        <dbReference type="Pfam" id="PF01272"/>
    </source>
</evidence>
<feature type="domain" description="Transcription elongation factor GreA/GreB N-terminal" evidence="5">
    <location>
        <begin position="106"/>
        <end position="175"/>
    </location>
</feature>
<evidence type="ECO:0000256" key="1">
    <source>
        <dbReference type="ARBA" id="ARBA00023015"/>
    </source>
</evidence>
<feature type="non-terminal residue" evidence="6">
    <location>
        <position position="1"/>
    </location>
</feature>
<keyword evidence="2" id="KW-0238">DNA-binding</keyword>
<dbReference type="AlphaFoldDB" id="A0A0F9A6J9"/>
<dbReference type="SUPFAM" id="SSF46557">
    <property type="entry name" value="GreA transcript cleavage protein, N-terminal domain"/>
    <property type="match status" value="1"/>
</dbReference>
<dbReference type="InterPro" id="IPR001437">
    <property type="entry name" value="Tscrpt_elong_fac_GreA/B_C"/>
</dbReference>
<protein>
    <submittedName>
        <fullName evidence="6">Uncharacterized protein</fullName>
    </submittedName>
</protein>
<evidence type="ECO:0000259" key="5">
    <source>
        <dbReference type="Pfam" id="PF03449"/>
    </source>
</evidence>
<feature type="domain" description="Transcription elongation factor GreA/GreB C-terminal" evidence="4">
    <location>
        <begin position="183"/>
        <end position="252"/>
    </location>
</feature>
<proteinExistence type="predicted"/>
<dbReference type="GO" id="GO:0003677">
    <property type="term" value="F:DNA binding"/>
    <property type="evidence" value="ECO:0007669"/>
    <property type="project" value="UniProtKB-KW"/>
</dbReference>
<dbReference type="InterPro" id="IPR023459">
    <property type="entry name" value="Tscrpt_elong_fac_GreA/B_fam"/>
</dbReference>
<accession>A0A0F9A6J9</accession>
<dbReference type="GO" id="GO:0032784">
    <property type="term" value="P:regulation of DNA-templated transcription elongation"/>
    <property type="evidence" value="ECO:0007669"/>
    <property type="project" value="InterPro"/>
</dbReference>
<dbReference type="PANTHER" id="PTHR30437:SF4">
    <property type="entry name" value="TRANSCRIPTION ELONGATION FACTOR GREA"/>
    <property type="match status" value="1"/>
</dbReference>
<name>A0A0F9A6J9_9ZZZZ</name>
<dbReference type="Pfam" id="PF03449">
    <property type="entry name" value="GreA_GreB_N"/>
    <property type="match status" value="1"/>
</dbReference>
<dbReference type="InterPro" id="IPR036805">
    <property type="entry name" value="Tscrpt_elong_fac_GreA/B_N_sf"/>
</dbReference>
<dbReference type="GO" id="GO:0006354">
    <property type="term" value="P:DNA-templated transcription elongation"/>
    <property type="evidence" value="ECO:0007669"/>
    <property type="project" value="TreeGrafter"/>
</dbReference>
<comment type="caution">
    <text evidence="6">The sequence shown here is derived from an EMBL/GenBank/DDBJ whole genome shotgun (WGS) entry which is preliminary data.</text>
</comment>
<dbReference type="Gene3D" id="3.10.50.30">
    <property type="entry name" value="Transcription elongation factor, GreA/GreB, C-terminal domain"/>
    <property type="match status" value="1"/>
</dbReference>
<dbReference type="FunFam" id="1.10.287.180:FF:000001">
    <property type="entry name" value="Transcription elongation factor GreA"/>
    <property type="match status" value="1"/>
</dbReference>
<dbReference type="PANTHER" id="PTHR30437">
    <property type="entry name" value="TRANSCRIPTION ELONGATION FACTOR GREA"/>
    <property type="match status" value="1"/>
</dbReference>
<dbReference type="EMBL" id="LAZR01044223">
    <property type="protein sequence ID" value="KKL05179.1"/>
    <property type="molecule type" value="Genomic_DNA"/>
</dbReference>
<evidence type="ECO:0000256" key="3">
    <source>
        <dbReference type="ARBA" id="ARBA00023163"/>
    </source>
</evidence>
<organism evidence="6">
    <name type="scientific">marine sediment metagenome</name>
    <dbReference type="NCBI Taxonomy" id="412755"/>
    <lineage>
        <taxon>unclassified sequences</taxon>
        <taxon>metagenomes</taxon>
        <taxon>ecological metagenomes</taxon>
    </lineage>
</organism>
<gene>
    <name evidence="6" type="ORF">LCGC14_2608650</name>
</gene>
<sequence>KVEMLSRMLDVLQKIDHDFQIDADSRRTFRHKVRSFLSARDYASYRQAVSEMNEGVAGTFRRRVERTVGLAQAVREGMIRILRDAHPAVFVKEVAVEPWADEDTLWTTAPALGRREEVLRDIIEVKMPANEKAIGEAAAHGDLSENSEYQFACEERNFLRTRAGKLQEELSRAQVIMPEDVPESYVGIGSRVRLRRVDDGMEVELTFLGVWDTDLENRVYSYLSALASQFMGQGVGHPVELKIEGLQGQYTIEGFASALE</sequence>
<reference evidence="6" key="1">
    <citation type="journal article" date="2015" name="Nature">
        <title>Complex archaea that bridge the gap between prokaryotes and eukaryotes.</title>
        <authorList>
            <person name="Spang A."/>
            <person name="Saw J.H."/>
            <person name="Jorgensen S.L."/>
            <person name="Zaremba-Niedzwiedzka K."/>
            <person name="Martijn J."/>
            <person name="Lind A.E."/>
            <person name="van Eijk R."/>
            <person name="Schleper C."/>
            <person name="Guy L."/>
            <person name="Ettema T.J."/>
        </authorList>
    </citation>
    <scope>NUCLEOTIDE SEQUENCE</scope>
</reference>
<dbReference type="GO" id="GO:0070063">
    <property type="term" value="F:RNA polymerase binding"/>
    <property type="evidence" value="ECO:0007669"/>
    <property type="project" value="InterPro"/>
</dbReference>